<organism evidence="3 4">
    <name type="scientific">Actinomadura rayongensis</name>
    <dbReference type="NCBI Taxonomy" id="1429076"/>
    <lineage>
        <taxon>Bacteria</taxon>
        <taxon>Bacillati</taxon>
        <taxon>Actinomycetota</taxon>
        <taxon>Actinomycetes</taxon>
        <taxon>Streptosporangiales</taxon>
        <taxon>Thermomonosporaceae</taxon>
        <taxon>Actinomadura</taxon>
    </lineage>
</organism>
<dbReference type="Pfam" id="PF03432">
    <property type="entry name" value="Relaxase"/>
    <property type="match status" value="1"/>
</dbReference>
<feature type="compositionally biased region" description="Basic and acidic residues" evidence="1">
    <location>
        <begin position="304"/>
        <end position="313"/>
    </location>
</feature>
<dbReference type="EMBL" id="WUTW01000002">
    <property type="protein sequence ID" value="MXQ65616.1"/>
    <property type="molecule type" value="Genomic_DNA"/>
</dbReference>
<dbReference type="Proteomes" id="UP000431901">
    <property type="component" value="Unassembled WGS sequence"/>
</dbReference>
<proteinExistence type="predicted"/>
<evidence type="ECO:0000313" key="3">
    <source>
        <dbReference type="EMBL" id="MXQ65616.1"/>
    </source>
</evidence>
<dbReference type="RefSeq" id="WP_161103688.1">
    <property type="nucleotide sequence ID" value="NZ_JBHLYI010000006.1"/>
</dbReference>
<evidence type="ECO:0000256" key="1">
    <source>
        <dbReference type="SAM" id="MobiDB-lite"/>
    </source>
</evidence>
<feature type="domain" description="MobA/VirD2-like nuclease" evidence="2">
    <location>
        <begin position="87"/>
        <end position="181"/>
    </location>
</feature>
<comment type="caution">
    <text evidence="3">The sequence shown here is derived from an EMBL/GenBank/DDBJ whole genome shotgun (WGS) entry which is preliminary data.</text>
</comment>
<protein>
    <submittedName>
        <fullName evidence="3">Relaxase/mobilization nuclease domain-containing protein</fullName>
    </submittedName>
</protein>
<feature type="compositionally biased region" description="Basic and acidic residues" evidence="1">
    <location>
        <begin position="210"/>
        <end position="222"/>
    </location>
</feature>
<reference evidence="3 4" key="1">
    <citation type="submission" date="2019-12" db="EMBL/GenBank/DDBJ databases">
        <title>Nocardia macrotermitis sp. nov. and Nocardia aurantia sp. nov., isolated from the gut of the fungus growing-termite Macrotermes natalensis.</title>
        <authorList>
            <person name="Christine B."/>
            <person name="Rene B."/>
        </authorList>
    </citation>
    <scope>NUCLEOTIDE SEQUENCE [LARGE SCALE GENOMIC DNA]</scope>
    <source>
        <strain evidence="3 4">DSM 102126</strain>
    </source>
</reference>
<accession>A0A6I4WCF5</accession>
<name>A0A6I4WCF5_9ACTN</name>
<evidence type="ECO:0000259" key="2">
    <source>
        <dbReference type="Pfam" id="PF03432"/>
    </source>
</evidence>
<evidence type="ECO:0000313" key="4">
    <source>
        <dbReference type="Proteomes" id="UP000431901"/>
    </source>
</evidence>
<dbReference type="InterPro" id="IPR005094">
    <property type="entry name" value="Endonuclease_MobA/VirD2"/>
</dbReference>
<feature type="region of interest" description="Disordered" evidence="1">
    <location>
        <begin position="196"/>
        <end position="222"/>
    </location>
</feature>
<gene>
    <name evidence="3" type="ORF">GQ466_16425</name>
</gene>
<feature type="region of interest" description="Disordered" evidence="1">
    <location>
        <begin position="304"/>
        <end position="323"/>
    </location>
</feature>
<dbReference type="OrthoDB" id="4382201at2"/>
<dbReference type="AlphaFoldDB" id="A0A6I4WCF5"/>
<keyword evidence="4" id="KW-1185">Reference proteome</keyword>
<sequence>MIANVDIKKRGGRRVFGKKPVGLVVYLFGPGRFIEHTNQRVIAASETLEVPDGARLHHLTQSAEIKALGLSLDTHRRAMGITLPQGHIWHCTLSLRPEESTLARRLSDAAWAEIARATMKKMGFDYGDQAPCRWLAVHHGQSVRGNEHVHLVVNLVREDGSTARRPHELRKLSELCAEVENTERYGLGKVGGRLGKNRASVGKPDVSRAQIEHSRREGKAEPDQIQLARYVRAALAVARDEAEFVRSLRELGILVRPRYAVGGRNQVVGYSVAFRPKPGQKTIWFGGGRLHRELTLIRLRQDHWPEQKPEQNPETRAAWAGASPGKVLPTGGYNAGTWRQTVAVLSEVRALLITVPVDQPALWALAAREAAGVLSMWSVQVERNRPRTLARAADVLARSAQFAQADADVLSHPGHGHGIGRQSRRKDERFDLRGVAVVISTASAGAGRSGGQIGLLRQIVRLMETINEADRARGQALHVIEQAEATHGRLIELQEHWLSTANGFSSGTGGSPGARPAQVSMVWQPGAEI</sequence>